<evidence type="ECO:0000256" key="8">
    <source>
        <dbReference type="ARBA" id="ARBA00023273"/>
    </source>
</evidence>
<evidence type="ECO:0000256" key="2">
    <source>
        <dbReference type="ARBA" id="ARBA00004430"/>
    </source>
</evidence>
<protein>
    <submittedName>
        <fullName evidence="11">Radial spoke head 1 homolog</fullName>
    </submittedName>
</protein>
<dbReference type="PANTHER" id="PTHR46613">
    <property type="entry name" value="RADIAL SPOKE HEAD 10 HOMOLOG B-RELATED"/>
    <property type="match status" value="1"/>
</dbReference>
<evidence type="ECO:0000256" key="7">
    <source>
        <dbReference type="ARBA" id="ARBA00023212"/>
    </source>
</evidence>
<dbReference type="AlphaFoldDB" id="A0A6P8J0H2"/>
<dbReference type="GO" id="GO:0005930">
    <property type="term" value="C:axoneme"/>
    <property type="evidence" value="ECO:0007669"/>
    <property type="project" value="UniProtKB-SubCell"/>
</dbReference>
<gene>
    <name evidence="11" type="primary">LOC116306949</name>
</gene>
<name>A0A6P8J0H2_ACTTE</name>
<dbReference type="GeneID" id="116306949"/>
<evidence type="ECO:0000313" key="10">
    <source>
        <dbReference type="Proteomes" id="UP000515163"/>
    </source>
</evidence>
<keyword evidence="6" id="KW-0969">Cilium</keyword>
<feature type="region of interest" description="Disordered" evidence="9">
    <location>
        <begin position="1"/>
        <end position="21"/>
    </location>
</feature>
<dbReference type="SUPFAM" id="SSF82185">
    <property type="entry name" value="Histone H3 K4-specific methyltransferase SET7/9 N-terminal domain"/>
    <property type="match status" value="1"/>
</dbReference>
<evidence type="ECO:0000256" key="9">
    <source>
        <dbReference type="SAM" id="MobiDB-lite"/>
    </source>
</evidence>
<keyword evidence="10" id="KW-1185">Reference proteome</keyword>
<evidence type="ECO:0000256" key="5">
    <source>
        <dbReference type="ARBA" id="ARBA00022846"/>
    </source>
</evidence>
<evidence type="ECO:0000256" key="6">
    <source>
        <dbReference type="ARBA" id="ARBA00023069"/>
    </source>
</evidence>
<dbReference type="Proteomes" id="UP000515163">
    <property type="component" value="Unplaced"/>
</dbReference>
<dbReference type="Gene3D" id="2.20.110.10">
    <property type="entry name" value="Histone H3 K4-specific methyltransferase SET7/9 N-terminal domain"/>
    <property type="match status" value="1"/>
</dbReference>
<dbReference type="PANTHER" id="PTHR46613:SF1">
    <property type="entry name" value="RADIAL SPOKE HEAD 10 HOMOLOG B-RELATED"/>
    <property type="match status" value="1"/>
</dbReference>
<dbReference type="Pfam" id="PF02493">
    <property type="entry name" value="MORN"/>
    <property type="match status" value="2"/>
</dbReference>
<reference evidence="11" key="1">
    <citation type="submission" date="2025-08" db="UniProtKB">
        <authorList>
            <consortium name="RefSeq"/>
        </authorList>
    </citation>
    <scope>IDENTIFICATION</scope>
    <source>
        <tissue evidence="11">Tentacle</tissue>
    </source>
</reference>
<dbReference type="SMART" id="SM00698">
    <property type="entry name" value="MORN"/>
    <property type="match status" value="2"/>
</dbReference>
<dbReference type="KEGG" id="aten:116306949"/>
<feature type="compositionally biased region" description="Basic residues" evidence="9">
    <location>
        <begin position="7"/>
        <end position="21"/>
    </location>
</feature>
<organism evidence="10 11">
    <name type="scientific">Actinia tenebrosa</name>
    <name type="common">Australian red waratah sea anemone</name>
    <dbReference type="NCBI Taxonomy" id="6105"/>
    <lineage>
        <taxon>Eukaryota</taxon>
        <taxon>Metazoa</taxon>
        <taxon>Cnidaria</taxon>
        <taxon>Anthozoa</taxon>
        <taxon>Hexacorallia</taxon>
        <taxon>Actiniaria</taxon>
        <taxon>Actiniidae</taxon>
        <taxon>Actinia</taxon>
    </lineage>
</organism>
<dbReference type="InParanoid" id="A0A6P8J0H2"/>
<dbReference type="OrthoDB" id="5970431at2759"/>
<dbReference type="InterPro" id="IPR003409">
    <property type="entry name" value="MORN"/>
</dbReference>
<keyword evidence="5" id="KW-0282">Flagellum</keyword>
<evidence type="ECO:0000256" key="1">
    <source>
        <dbReference type="ARBA" id="ARBA00004230"/>
    </source>
</evidence>
<comment type="subcellular location">
    <subcellularLocation>
        <location evidence="1">Cell projection</location>
        <location evidence="1">Cilium</location>
        <location evidence="1">Flagellum</location>
    </subcellularLocation>
    <subcellularLocation>
        <location evidence="2">Cytoplasm</location>
        <location evidence="2">Cytoskeleton</location>
        <location evidence="2">Cilium axoneme</location>
    </subcellularLocation>
</comment>
<keyword evidence="4" id="KW-0677">Repeat</keyword>
<dbReference type="GO" id="GO:0031514">
    <property type="term" value="C:motile cilium"/>
    <property type="evidence" value="ECO:0007669"/>
    <property type="project" value="UniProtKB-SubCell"/>
</dbReference>
<keyword evidence="3" id="KW-0963">Cytoplasm</keyword>
<keyword evidence="8" id="KW-0966">Cell projection</keyword>
<dbReference type="RefSeq" id="XP_031572949.1">
    <property type="nucleotide sequence ID" value="XM_031717089.1"/>
</dbReference>
<evidence type="ECO:0000313" key="11">
    <source>
        <dbReference type="RefSeq" id="XP_031572949.1"/>
    </source>
</evidence>
<sequence>MSFFKTFARRSTRSSKNKPNKLKVDEDDYVHLERYQGSYKDGRRHGKGVYYFNNGDIYDGEWRKGRKEGIGTYVFANGKKNVGWFYRDEYVGKEPNEELERKMRKKRTSPLDDAKPLQMENEASDLEYSSQSDDDEMTRGVCQEFLDNCKKVTEKVSRDKC</sequence>
<evidence type="ECO:0000256" key="4">
    <source>
        <dbReference type="ARBA" id="ARBA00022737"/>
    </source>
</evidence>
<feature type="region of interest" description="Disordered" evidence="9">
    <location>
        <begin position="96"/>
        <end position="135"/>
    </location>
</feature>
<accession>A0A6P8J0H2</accession>
<proteinExistence type="predicted"/>
<keyword evidence="7" id="KW-0206">Cytoskeleton</keyword>
<evidence type="ECO:0000256" key="3">
    <source>
        <dbReference type="ARBA" id="ARBA00022490"/>
    </source>
</evidence>